<organism evidence="2 3">
    <name type="scientific">Bemisia tabaci</name>
    <name type="common">Sweetpotato whitefly</name>
    <name type="synonym">Aleurodes tabaci</name>
    <dbReference type="NCBI Taxonomy" id="7038"/>
    <lineage>
        <taxon>Eukaryota</taxon>
        <taxon>Metazoa</taxon>
        <taxon>Ecdysozoa</taxon>
        <taxon>Arthropoda</taxon>
        <taxon>Hexapoda</taxon>
        <taxon>Insecta</taxon>
        <taxon>Pterygota</taxon>
        <taxon>Neoptera</taxon>
        <taxon>Paraneoptera</taxon>
        <taxon>Hemiptera</taxon>
        <taxon>Sternorrhyncha</taxon>
        <taxon>Aleyrodoidea</taxon>
        <taxon>Aleyrodidae</taxon>
        <taxon>Aleyrodinae</taxon>
        <taxon>Bemisia</taxon>
    </lineage>
</organism>
<evidence type="ECO:0000313" key="3">
    <source>
        <dbReference type="Proteomes" id="UP001152759"/>
    </source>
</evidence>
<dbReference type="Proteomes" id="UP001152759">
    <property type="component" value="Chromosome 7"/>
</dbReference>
<feature type="region of interest" description="Disordered" evidence="1">
    <location>
        <begin position="540"/>
        <end position="561"/>
    </location>
</feature>
<feature type="compositionally biased region" description="Basic and acidic residues" evidence="1">
    <location>
        <begin position="296"/>
        <end position="307"/>
    </location>
</feature>
<protein>
    <submittedName>
        <fullName evidence="2">Uncharacterized protein</fullName>
    </submittedName>
</protein>
<feature type="region of interest" description="Disordered" evidence="1">
    <location>
        <begin position="285"/>
        <end position="307"/>
    </location>
</feature>
<dbReference type="AlphaFoldDB" id="A0A9P0ALU0"/>
<evidence type="ECO:0000313" key="2">
    <source>
        <dbReference type="EMBL" id="CAH0393257.1"/>
    </source>
</evidence>
<dbReference type="EMBL" id="OU963868">
    <property type="protein sequence ID" value="CAH0393257.1"/>
    <property type="molecule type" value="Genomic_DNA"/>
</dbReference>
<proteinExistence type="predicted"/>
<name>A0A9P0ALU0_BEMTA</name>
<gene>
    <name evidence="2" type="ORF">BEMITA_LOCUS11680</name>
</gene>
<reference evidence="2" key="1">
    <citation type="submission" date="2021-12" db="EMBL/GenBank/DDBJ databases">
        <authorList>
            <person name="King R."/>
        </authorList>
    </citation>
    <scope>NUCLEOTIDE SEQUENCE</scope>
</reference>
<accession>A0A9P0ALU0</accession>
<keyword evidence="3" id="KW-1185">Reference proteome</keyword>
<sequence length="603" mass="69308">MDRYKIKIPPSSLRSRQSTSSPLSFLSRIRNNDATLRFSGNNFRSTWESNNSSNPTIRIDGSILNTEELANNLQSTLHSINEEIKTYLSSLEKRQVEFKNGYNYSKFDDVMFNKLTRAISRIDSGKKIIDKWRSEVVEMIFSLLTQINDYNQVRDALYSCDSSRQEETNDLKTNEIKQIQIFRSRIASATKYRTRLLRIENEIKRFITRLSSYLSDLKFGIIHTADKKKLNLNELMNVVDSLSDDPSPLFQVQKEMSKVLSGTESTLNVAGGSIPDWPQGNLMDSFFKNEPSDPSEDIKQENDSSDVDMKESYTFTDKSVFYRPTEENALFELHILSELALYTDSSKKEIEQFCEFLLQYITHENKTKAEEKLEVIRNRNAEKVFGELNSELRKKVETKNVDLLHMIADLAISIIKYSSKFGVTDEDKESVMKIYVEAIKEYSLIKLDVDLSQNDHSTRVNEREVYRSFPQFELSSSDATRLPSDILDKRLGSCSIFSNALVIVDREQQDNVSRLRFDHILSIMKVVLTHVFETMKNQEHPSTLGIGEGTMKSRSETTTSNPINEIPPCINVYLPKMNDSLFIEAENQRALQTLSPSVTLIIV</sequence>
<evidence type="ECO:0000256" key="1">
    <source>
        <dbReference type="SAM" id="MobiDB-lite"/>
    </source>
</evidence>